<reference evidence="2" key="1">
    <citation type="submission" date="2019-08" db="EMBL/GenBank/DDBJ databases">
        <title>The genome of the North American firefly Photinus pyralis.</title>
        <authorList>
            <consortium name="Photinus pyralis genome working group"/>
            <person name="Fallon T.R."/>
            <person name="Sander Lower S.E."/>
            <person name="Weng J.-K."/>
        </authorList>
    </citation>
    <scope>NUCLEOTIDE SEQUENCE</scope>
    <source>
        <strain evidence="2">TRF0915ILg1</strain>
        <tissue evidence="2">Whole body</tissue>
    </source>
</reference>
<accession>A0A8K0C3G9</accession>
<feature type="region of interest" description="Disordered" evidence="1">
    <location>
        <begin position="1"/>
        <end position="20"/>
    </location>
</feature>
<evidence type="ECO:0000313" key="2">
    <source>
        <dbReference type="EMBL" id="KAF2878664.1"/>
    </source>
</evidence>
<dbReference type="OrthoDB" id="6818577at2759"/>
<comment type="caution">
    <text evidence="2">The sequence shown here is derived from an EMBL/GenBank/DDBJ whole genome shotgun (WGS) entry which is preliminary data.</text>
</comment>
<name>A0A8K0C3G9_IGNLU</name>
<gene>
    <name evidence="2" type="ORF">ILUMI_27501</name>
</gene>
<dbReference type="Proteomes" id="UP000801492">
    <property type="component" value="Unassembled WGS sequence"/>
</dbReference>
<keyword evidence="3" id="KW-1185">Reference proteome</keyword>
<sequence length="185" mass="21503">MVDDTQDSNNDRSDPKDEFYNMKENFNEKMKEYNNKSGDVIKKPWTNATAEKAIRKILDSNNPETKKTSRQYGLTRKYDIMKIDSYKEREMASEEGENQIANLEQEMCSISSRNLHETSFVSCSSCYMKIYITCCQIIASTSEENNVDYHCDICSRQDKIVTECQKAHEGQKRAAKKMIELVEKN</sequence>
<organism evidence="2 3">
    <name type="scientific">Ignelater luminosus</name>
    <name type="common">Cucubano</name>
    <name type="synonym">Pyrophorus luminosus</name>
    <dbReference type="NCBI Taxonomy" id="2038154"/>
    <lineage>
        <taxon>Eukaryota</taxon>
        <taxon>Metazoa</taxon>
        <taxon>Ecdysozoa</taxon>
        <taxon>Arthropoda</taxon>
        <taxon>Hexapoda</taxon>
        <taxon>Insecta</taxon>
        <taxon>Pterygota</taxon>
        <taxon>Neoptera</taxon>
        <taxon>Endopterygota</taxon>
        <taxon>Coleoptera</taxon>
        <taxon>Polyphaga</taxon>
        <taxon>Elateriformia</taxon>
        <taxon>Elateroidea</taxon>
        <taxon>Elateridae</taxon>
        <taxon>Agrypninae</taxon>
        <taxon>Pyrophorini</taxon>
        <taxon>Ignelater</taxon>
    </lineage>
</organism>
<protein>
    <submittedName>
        <fullName evidence="2">Uncharacterized protein</fullName>
    </submittedName>
</protein>
<evidence type="ECO:0000313" key="3">
    <source>
        <dbReference type="Proteomes" id="UP000801492"/>
    </source>
</evidence>
<feature type="compositionally biased region" description="Basic and acidic residues" evidence="1">
    <location>
        <begin position="9"/>
        <end position="20"/>
    </location>
</feature>
<dbReference type="AlphaFoldDB" id="A0A8K0C3G9"/>
<proteinExistence type="predicted"/>
<evidence type="ECO:0000256" key="1">
    <source>
        <dbReference type="SAM" id="MobiDB-lite"/>
    </source>
</evidence>
<dbReference type="EMBL" id="VTPC01091309">
    <property type="protein sequence ID" value="KAF2878664.1"/>
    <property type="molecule type" value="Genomic_DNA"/>
</dbReference>